<feature type="compositionally biased region" description="Basic and acidic residues" evidence="1">
    <location>
        <begin position="78"/>
        <end position="94"/>
    </location>
</feature>
<organism evidence="2 3">
    <name type="scientific">Bradyrhizobium macuxiense</name>
    <dbReference type="NCBI Taxonomy" id="1755647"/>
    <lineage>
        <taxon>Bacteria</taxon>
        <taxon>Pseudomonadati</taxon>
        <taxon>Pseudomonadota</taxon>
        <taxon>Alphaproteobacteria</taxon>
        <taxon>Hyphomicrobiales</taxon>
        <taxon>Nitrobacteraceae</taxon>
        <taxon>Bradyrhizobium</taxon>
    </lineage>
</organism>
<feature type="compositionally biased region" description="Polar residues" evidence="1">
    <location>
        <begin position="62"/>
        <end position="72"/>
    </location>
</feature>
<name>A0A109JGQ7_9BRAD</name>
<proteinExistence type="predicted"/>
<dbReference type="AlphaFoldDB" id="A0A109JGQ7"/>
<evidence type="ECO:0000313" key="3">
    <source>
        <dbReference type="Proteomes" id="UP000057737"/>
    </source>
</evidence>
<dbReference type="Proteomes" id="UP000057737">
    <property type="component" value="Unassembled WGS sequence"/>
</dbReference>
<dbReference type="EMBL" id="LNCU01000107">
    <property type="protein sequence ID" value="KWV48586.1"/>
    <property type="molecule type" value="Genomic_DNA"/>
</dbReference>
<accession>A0A109JGQ7</accession>
<feature type="region of interest" description="Disordered" evidence="1">
    <location>
        <begin position="59"/>
        <end position="128"/>
    </location>
</feature>
<feature type="compositionally biased region" description="Low complexity" evidence="1">
    <location>
        <begin position="110"/>
        <end position="128"/>
    </location>
</feature>
<evidence type="ECO:0000256" key="1">
    <source>
        <dbReference type="SAM" id="MobiDB-lite"/>
    </source>
</evidence>
<protein>
    <submittedName>
        <fullName evidence="2">Uncharacterized protein</fullName>
    </submittedName>
</protein>
<evidence type="ECO:0000313" key="2">
    <source>
        <dbReference type="EMBL" id="KWV48586.1"/>
    </source>
</evidence>
<reference evidence="2 3" key="1">
    <citation type="submission" date="2015-11" db="EMBL/GenBank/DDBJ databases">
        <title>Draft Genome Sequence of the Strain BR 10303 (Bradyrhizobium sp.) isolated from nodules of Centrolobium paraense.</title>
        <authorList>
            <person name="Zelli J.E."/>
            <person name="Simoes-Araujo J.L."/>
            <person name="Barauna A.C."/>
            <person name="Silva K."/>
        </authorList>
    </citation>
    <scope>NUCLEOTIDE SEQUENCE [LARGE SCALE GENOMIC DNA]</scope>
    <source>
        <strain evidence="2 3">BR 10303</strain>
    </source>
</reference>
<keyword evidence="3" id="KW-1185">Reference proteome</keyword>
<comment type="caution">
    <text evidence="2">The sequence shown here is derived from an EMBL/GenBank/DDBJ whole genome shotgun (WGS) entry which is preliminary data.</text>
</comment>
<gene>
    <name evidence="2" type="ORF">AS156_18920</name>
</gene>
<sequence>MGILCRDPPQSGRFRADLVPDVANRAAARQLMSNRALAGRVGVQHQRIVYCPRRKALAASVQKMTSDQNKGSGQVGARVKDSRQDRLKLALRENLKRRKSQARGRDDAASSEAADGSLDDASGNGPEH</sequence>